<dbReference type="RefSeq" id="WP_204715646.1">
    <property type="nucleotide sequence ID" value="NZ_JACJLT010000009.1"/>
</dbReference>
<dbReference type="EMBL" id="JACJLT010000009">
    <property type="protein sequence ID" value="MBM6874424.1"/>
    <property type="molecule type" value="Genomic_DNA"/>
</dbReference>
<protein>
    <submittedName>
        <fullName evidence="1">Uncharacterized protein</fullName>
    </submittedName>
</protein>
<dbReference type="Proteomes" id="UP000728968">
    <property type="component" value="Unassembled WGS sequence"/>
</dbReference>
<evidence type="ECO:0000313" key="1">
    <source>
        <dbReference type="EMBL" id="MBM6874424.1"/>
    </source>
</evidence>
<sequence>MGKWICKECGGEVKFERHYKDSLDKNGFIIEEEREAEEIYRCQDCGEENYLIQLIADWEDE</sequence>
<evidence type="ECO:0000313" key="2">
    <source>
        <dbReference type="Proteomes" id="UP000728968"/>
    </source>
</evidence>
<keyword evidence="2" id="KW-1185">Reference proteome</keyword>
<name>A0ABS2FZ52_FUSMR</name>
<reference evidence="1 2" key="1">
    <citation type="journal article" date="2021" name="Sci. Rep.">
        <title>The distribution of antibiotic resistance genes in chicken gut microbiota commensals.</title>
        <authorList>
            <person name="Juricova H."/>
            <person name="Matiasovicova J."/>
            <person name="Kubasova T."/>
            <person name="Cejkova D."/>
            <person name="Rychlik I."/>
        </authorList>
    </citation>
    <scope>NUCLEOTIDE SEQUENCE [LARGE SCALE GENOMIC DNA]</scope>
    <source>
        <strain evidence="1 2">An425</strain>
    </source>
</reference>
<proteinExistence type="predicted"/>
<gene>
    <name evidence="1" type="ORF">H6A04_01885</name>
</gene>
<organism evidence="1 2">
    <name type="scientific">Fusobacterium mortiferum</name>
    <dbReference type="NCBI Taxonomy" id="850"/>
    <lineage>
        <taxon>Bacteria</taxon>
        <taxon>Fusobacteriati</taxon>
        <taxon>Fusobacteriota</taxon>
        <taxon>Fusobacteriia</taxon>
        <taxon>Fusobacteriales</taxon>
        <taxon>Fusobacteriaceae</taxon>
        <taxon>Fusobacterium</taxon>
    </lineage>
</organism>
<accession>A0ABS2FZ52</accession>
<comment type="caution">
    <text evidence="1">The sequence shown here is derived from an EMBL/GenBank/DDBJ whole genome shotgun (WGS) entry which is preliminary data.</text>
</comment>